<dbReference type="PANTHER" id="PTHR10357">
    <property type="entry name" value="ALPHA-AMYLASE FAMILY MEMBER"/>
    <property type="match status" value="1"/>
</dbReference>
<dbReference type="SUPFAM" id="SSF51445">
    <property type="entry name" value="(Trans)glycosidases"/>
    <property type="match status" value="1"/>
</dbReference>
<gene>
    <name evidence="2" type="ordered locus">Dret_0039</name>
</gene>
<dbReference type="InterPro" id="IPR012767">
    <property type="entry name" value="Trehalose_TreY"/>
</dbReference>
<dbReference type="OrthoDB" id="9761577at2"/>
<evidence type="ECO:0000313" key="2">
    <source>
        <dbReference type="EMBL" id="ACV67341.1"/>
    </source>
</evidence>
<dbReference type="CAZy" id="GH13">
    <property type="family name" value="Glycoside Hydrolase Family 13"/>
</dbReference>
<dbReference type="InterPro" id="IPR006047">
    <property type="entry name" value="GH13_cat_dom"/>
</dbReference>
<organism evidence="2 3">
    <name type="scientific">Desulfohalobium retbaense (strain ATCC 49708 / DSM 5692 / JCM 16813 / HR100)</name>
    <dbReference type="NCBI Taxonomy" id="485915"/>
    <lineage>
        <taxon>Bacteria</taxon>
        <taxon>Pseudomonadati</taxon>
        <taxon>Thermodesulfobacteriota</taxon>
        <taxon>Desulfovibrionia</taxon>
        <taxon>Desulfovibrionales</taxon>
        <taxon>Desulfohalobiaceae</taxon>
        <taxon>Desulfohalobium</taxon>
    </lineage>
</organism>
<dbReference type="InterPro" id="IPR013797">
    <property type="entry name" value="Maltooligo_trehalose_synth_4"/>
</dbReference>
<dbReference type="Pfam" id="PF00128">
    <property type="entry name" value="Alpha-amylase"/>
    <property type="match status" value="1"/>
</dbReference>
<dbReference type="eggNOG" id="COG3280">
    <property type="taxonomic scope" value="Bacteria"/>
</dbReference>
<dbReference type="PANTHER" id="PTHR10357:SF216">
    <property type="entry name" value="MALTOOLIGOSYL TREHALOSE SYNTHASE-RELATED"/>
    <property type="match status" value="1"/>
</dbReference>
<dbReference type="GO" id="GO:0005992">
    <property type="term" value="P:trehalose biosynthetic process"/>
    <property type="evidence" value="ECO:0007669"/>
    <property type="project" value="TreeGrafter"/>
</dbReference>
<dbReference type="Gene3D" id="1.10.10.470">
    <property type="entry name" value="Maltooligosyl trehalose synthase, domain 4"/>
    <property type="match status" value="1"/>
</dbReference>
<protein>
    <submittedName>
        <fullName evidence="2">Malto-oligosyltrehalose synthase</fullName>
        <ecNumber evidence="2">5.4.99.15</ecNumber>
    </submittedName>
</protein>
<sequence length="909" mass="103142">MIRSTYRVQLHPERGFASLDKDLEYLRDLGIHAVYASPVFEARPGSTHGYDIFDPTRIRGELGGADGFEAVLENARDLGLAWVQDIVPNHMALDSRNPFVRDVLAKGTESRYSGLFAINWEHPDPVFNGRLSLPVLGEPYGEALHSGRLHFEIENGHLVLAYFEHRFPLGPKGVRAILRETLPRLERGEVATLVTRALHLLADARFDQAAQWLAEQCAAKPDLEKALDRTCSEMAVGSRHSVIANEAYAPVWWKTAAVCLNYTRFFSINDLIRVRVEDPDVFQTTHTLLRDLLRRNRVQGLRVDHIDGLRAPKEYLHRLQTLGAGPVWVEKILGPEERLSQDWPIAGSTGYDFLAWTQGVLTDPAGAEAMRDDFARLNGDREPEALAFEAKEQVLYEEFEGDLHNVAAVLRQLAAHFPAGRDMLGSRLENALAAVLAGMPIYRLYGEHETLSGQESVAVDTAVARARDRRPELDNEIMFLESVLRWHGFTEVLPRARRLWRDFWQRFQQLASPLTAKGIEDTLLYRYFPVAASAEVGCEPSAPARTPAAFTDWMQNRVARWPRSMNTTATHDTKRGEDVRARLTALSEFHQEWQQMWPKWRELMEPLCETVGNVRTPDIAEQYFILQTLLGTWPLDHDPDASYTGRLQEYMYKALREAKRHSCWTAPDTEYEATVARFVHRLLEAPEGAPLRDALAPFAARIGFGGMLNGLAQVVLKCTLPGIPDVYQGCEYWDLSLVDPDNRRDVDFDRRRESLAAVRQAVQEDPVQCWWDVCATWTDSRIKQLLLHLCLQTRNRYPDPFVQGEFVSLSVEGEFQDHVLAFLRHYGHTWVLAAVPRLPRGVAGAQAWPVGERWGETSIVLPRVTCGEWHCQLTGARHTTGQRLPVQQVFQELPLALWVTEREGGQCPV</sequence>
<reference evidence="2 3" key="2">
    <citation type="journal article" date="2010" name="Stand. Genomic Sci.">
        <title>Complete genome sequence of Desulfohalobium retbaense type strain (HR(100)).</title>
        <authorList>
            <person name="Spring S."/>
            <person name="Nolan M."/>
            <person name="Lapidus A."/>
            <person name="Glavina Del Rio T."/>
            <person name="Copeland A."/>
            <person name="Tice H."/>
            <person name="Cheng J.F."/>
            <person name="Lucas S."/>
            <person name="Land M."/>
            <person name="Chen F."/>
            <person name="Bruce D."/>
            <person name="Goodwin L."/>
            <person name="Pitluck S."/>
            <person name="Ivanova N."/>
            <person name="Mavromatis K."/>
            <person name="Mikhailova N."/>
            <person name="Pati A."/>
            <person name="Chen A."/>
            <person name="Palaniappan K."/>
            <person name="Hauser L."/>
            <person name="Chang Y.J."/>
            <person name="Jeffries C.D."/>
            <person name="Munk C."/>
            <person name="Kiss H."/>
            <person name="Chain P."/>
            <person name="Han C."/>
            <person name="Brettin T."/>
            <person name="Detter J.C."/>
            <person name="Schuler E."/>
            <person name="Goker M."/>
            <person name="Rohde M."/>
            <person name="Bristow J."/>
            <person name="Eisen J.A."/>
            <person name="Markowitz V."/>
            <person name="Hugenholtz P."/>
            <person name="Kyrpides N.C."/>
            <person name="Klenk H.P."/>
        </authorList>
    </citation>
    <scope>NUCLEOTIDE SEQUENCE [LARGE SCALE GENOMIC DNA]</scope>
    <source>
        <strain evidence="2 3">DSM 5692</strain>
    </source>
</reference>
<dbReference type="Gene3D" id="3.20.20.80">
    <property type="entry name" value="Glycosidases"/>
    <property type="match status" value="3"/>
</dbReference>
<keyword evidence="3" id="KW-1185">Reference proteome</keyword>
<dbReference type="GO" id="GO:0047470">
    <property type="term" value="F:(1,4)-alpha-D-glucan 1-alpha-D-glucosylmutase activity"/>
    <property type="evidence" value="ECO:0007669"/>
    <property type="project" value="UniProtKB-EC"/>
</dbReference>
<dbReference type="EC" id="5.4.99.15" evidence="2"/>
<dbReference type="CDD" id="cd11336">
    <property type="entry name" value="AmyAc_MTSase"/>
    <property type="match status" value="1"/>
</dbReference>
<evidence type="ECO:0000313" key="3">
    <source>
        <dbReference type="Proteomes" id="UP000001052"/>
    </source>
</evidence>
<evidence type="ECO:0000259" key="1">
    <source>
        <dbReference type="SMART" id="SM00642"/>
    </source>
</evidence>
<dbReference type="Proteomes" id="UP000001052">
    <property type="component" value="Chromosome"/>
</dbReference>
<dbReference type="KEGG" id="drt:Dret_0039"/>
<dbReference type="NCBIfam" id="TIGR02401">
    <property type="entry name" value="trehalose_TreY"/>
    <property type="match status" value="1"/>
</dbReference>
<dbReference type="EMBL" id="CP001734">
    <property type="protein sequence ID" value="ACV67341.1"/>
    <property type="molecule type" value="Genomic_DNA"/>
</dbReference>
<dbReference type="RefSeq" id="WP_015750501.1">
    <property type="nucleotide sequence ID" value="NC_013223.1"/>
</dbReference>
<reference evidence="3" key="1">
    <citation type="submission" date="2009-09" db="EMBL/GenBank/DDBJ databases">
        <title>The complete chromosome of Desulfohalobium retbaense DSM 5692.</title>
        <authorList>
            <consortium name="US DOE Joint Genome Institute (JGI-PGF)"/>
            <person name="Lucas S."/>
            <person name="Copeland A."/>
            <person name="Lapidus A."/>
            <person name="Glavina del Rio T."/>
            <person name="Dalin E."/>
            <person name="Tice H."/>
            <person name="Bruce D."/>
            <person name="Goodwin L."/>
            <person name="Pitluck S."/>
            <person name="Kyrpides N."/>
            <person name="Mavromatis K."/>
            <person name="Ivanova N."/>
            <person name="Mikhailova N."/>
            <person name="Munk A.C."/>
            <person name="Brettin T."/>
            <person name="Detter J.C."/>
            <person name="Han C."/>
            <person name="Tapia R."/>
            <person name="Larimer F."/>
            <person name="Land M."/>
            <person name="Hauser L."/>
            <person name="Markowitz V."/>
            <person name="Cheng J.-F."/>
            <person name="Hugenholtz P."/>
            <person name="Woyke T."/>
            <person name="Wu D."/>
            <person name="Spring S."/>
            <person name="Klenk H.-P."/>
            <person name="Eisen J.A."/>
        </authorList>
    </citation>
    <scope>NUCLEOTIDE SEQUENCE [LARGE SCALE GENOMIC DNA]</scope>
    <source>
        <strain evidence="3">DSM 5692</strain>
    </source>
</reference>
<dbReference type="STRING" id="485915.Dret_0039"/>
<dbReference type="HOGENOM" id="CLU_005045_1_0_7"/>
<dbReference type="SMART" id="SM00642">
    <property type="entry name" value="Aamy"/>
    <property type="match status" value="1"/>
</dbReference>
<proteinExistence type="predicted"/>
<accession>C8WZ66</accession>
<keyword evidence="2" id="KW-0413">Isomerase</keyword>
<dbReference type="GO" id="GO:0030980">
    <property type="term" value="P:alpha-glucan catabolic process"/>
    <property type="evidence" value="ECO:0007669"/>
    <property type="project" value="TreeGrafter"/>
</dbReference>
<dbReference type="InterPro" id="IPR017853">
    <property type="entry name" value="GH"/>
</dbReference>
<dbReference type="AlphaFoldDB" id="C8WZ66"/>
<feature type="domain" description="Glycosyl hydrolase family 13 catalytic" evidence="1">
    <location>
        <begin position="9"/>
        <end position="469"/>
    </location>
</feature>
<name>C8WZ66_DESRD</name>